<organism evidence="3 4">
    <name type="scientific">Aspergillus wentii DTO 134E9</name>
    <dbReference type="NCBI Taxonomy" id="1073089"/>
    <lineage>
        <taxon>Eukaryota</taxon>
        <taxon>Fungi</taxon>
        <taxon>Dikarya</taxon>
        <taxon>Ascomycota</taxon>
        <taxon>Pezizomycotina</taxon>
        <taxon>Eurotiomycetes</taxon>
        <taxon>Eurotiomycetidae</taxon>
        <taxon>Eurotiales</taxon>
        <taxon>Aspergillaceae</taxon>
        <taxon>Aspergillus</taxon>
        <taxon>Aspergillus subgen. Cremei</taxon>
    </lineage>
</organism>
<feature type="region of interest" description="Disordered" evidence="1">
    <location>
        <begin position="25"/>
        <end position="48"/>
    </location>
</feature>
<protein>
    <submittedName>
        <fullName evidence="3">Uncharacterized protein</fullName>
    </submittedName>
</protein>
<proteinExistence type="predicted"/>
<dbReference type="RefSeq" id="XP_040688302.1">
    <property type="nucleotide sequence ID" value="XM_040830791.1"/>
</dbReference>
<dbReference type="EMBL" id="KV878212">
    <property type="protein sequence ID" value="OJJ34626.1"/>
    <property type="molecule type" value="Genomic_DNA"/>
</dbReference>
<feature type="chain" id="PRO_5012634760" evidence="2">
    <location>
        <begin position="20"/>
        <end position="170"/>
    </location>
</feature>
<dbReference type="Proteomes" id="UP000184383">
    <property type="component" value="Unassembled WGS sequence"/>
</dbReference>
<sequence length="170" mass="17655">MLFSPRLLFSCSLFGLAAAGGNPFSENNHHSQGAWKPTDSHQHPHVPKPDVNVANYIPTINTDGNNDIGNDKKSGWGGGGGFNNNHEYHNCCDASATITVTTGGDTATTTLTETTTITSGETTTETETVTTTINEGTTETETVTTTLNEGSTTTVTIPVETCSESSGAGG</sequence>
<feature type="signal peptide" evidence="2">
    <location>
        <begin position="1"/>
        <end position="19"/>
    </location>
</feature>
<evidence type="ECO:0000256" key="2">
    <source>
        <dbReference type="SAM" id="SignalP"/>
    </source>
</evidence>
<evidence type="ECO:0000313" key="4">
    <source>
        <dbReference type="Proteomes" id="UP000184383"/>
    </source>
</evidence>
<gene>
    <name evidence="3" type="ORF">ASPWEDRAFT_171470</name>
</gene>
<keyword evidence="2" id="KW-0732">Signal</keyword>
<reference evidence="4" key="1">
    <citation type="journal article" date="2017" name="Genome Biol.">
        <title>Comparative genomics reveals high biological diversity and specific adaptations in the industrially and medically important fungal genus Aspergillus.</title>
        <authorList>
            <person name="de Vries R.P."/>
            <person name="Riley R."/>
            <person name="Wiebenga A."/>
            <person name="Aguilar-Osorio G."/>
            <person name="Amillis S."/>
            <person name="Uchima C.A."/>
            <person name="Anderluh G."/>
            <person name="Asadollahi M."/>
            <person name="Askin M."/>
            <person name="Barry K."/>
            <person name="Battaglia E."/>
            <person name="Bayram O."/>
            <person name="Benocci T."/>
            <person name="Braus-Stromeyer S.A."/>
            <person name="Caldana C."/>
            <person name="Canovas D."/>
            <person name="Cerqueira G.C."/>
            <person name="Chen F."/>
            <person name="Chen W."/>
            <person name="Choi C."/>
            <person name="Clum A."/>
            <person name="Dos Santos R.A."/>
            <person name="Damasio A.R."/>
            <person name="Diallinas G."/>
            <person name="Emri T."/>
            <person name="Fekete E."/>
            <person name="Flipphi M."/>
            <person name="Freyberg S."/>
            <person name="Gallo A."/>
            <person name="Gournas C."/>
            <person name="Habgood R."/>
            <person name="Hainaut M."/>
            <person name="Harispe M.L."/>
            <person name="Henrissat B."/>
            <person name="Hilden K.S."/>
            <person name="Hope R."/>
            <person name="Hossain A."/>
            <person name="Karabika E."/>
            <person name="Karaffa L."/>
            <person name="Karanyi Z."/>
            <person name="Krasevec N."/>
            <person name="Kuo A."/>
            <person name="Kusch H."/>
            <person name="LaButti K."/>
            <person name="Lagendijk E.L."/>
            <person name="Lapidus A."/>
            <person name="Levasseur A."/>
            <person name="Lindquist E."/>
            <person name="Lipzen A."/>
            <person name="Logrieco A.F."/>
            <person name="MacCabe A."/>
            <person name="Maekelae M.R."/>
            <person name="Malavazi I."/>
            <person name="Melin P."/>
            <person name="Meyer V."/>
            <person name="Mielnichuk N."/>
            <person name="Miskei M."/>
            <person name="Molnar A.P."/>
            <person name="Mule G."/>
            <person name="Ngan C.Y."/>
            <person name="Orejas M."/>
            <person name="Orosz E."/>
            <person name="Ouedraogo J.P."/>
            <person name="Overkamp K.M."/>
            <person name="Park H.-S."/>
            <person name="Perrone G."/>
            <person name="Piumi F."/>
            <person name="Punt P.J."/>
            <person name="Ram A.F."/>
            <person name="Ramon A."/>
            <person name="Rauscher S."/>
            <person name="Record E."/>
            <person name="Riano-Pachon D.M."/>
            <person name="Robert V."/>
            <person name="Roehrig J."/>
            <person name="Ruller R."/>
            <person name="Salamov A."/>
            <person name="Salih N.S."/>
            <person name="Samson R.A."/>
            <person name="Sandor E."/>
            <person name="Sanguinetti M."/>
            <person name="Schuetze T."/>
            <person name="Sepcic K."/>
            <person name="Shelest E."/>
            <person name="Sherlock G."/>
            <person name="Sophianopoulou V."/>
            <person name="Squina F.M."/>
            <person name="Sun H."/>
            <person name="Susca A."/>
            <person name="Todd R.B."/>
            <person name="Tsang A."/>
            <person name="Unkles S.E."/>
            <person name="van de Wiele N."/>
            <person name="van Rossen-Uffink D."/>
            <person name="Oliveira J.V."/>
            <person name="Vesth T.C."/>
            <person name="Visser J."/>
            <person name="Yu J.-H."/>
            <person name="Zhou M."/>
            <person name="Andersen M.R."/>
            <person name="Archer D.B."/>
            <person name="Baker S.E."/>
            <person name="Benoit I."/>
            <person name="Brakhage A.A."/>
            <person name="Braus G.H."/>
            <person name="Fischer R."/>
            <person name="Frisvad J.C."/>
            <person name="Goldman G.H."/>
            <person name="Houbraken J."/>
            <person name="Oakley B."/>
            <person name="Pocsi I."/>
            <person name="Scazzocchio C."/>
            <person name="Seiboth B."/>
            <person name="vanKuyk P.A."/>
            <person name="Wortman J."/>
            <person name="Dyer P.S."/>
            <person name="Grigoriev I.V."/>
        </authorList>
    </citation>
    <scope>NUCLEOTIDE SEQUENCE [LARGE SCALE GENOMIC DNA]</scope>
    <source>
        <strain evidence="4">DTO 134E9</strain>
    </source>
</reference>
<keyword evidence="4" id="KW-1185">Reference proteome</keyword>
<evidence type="ECO:0000256" key="1">
    <source>
        <dbReference type="SAM" id="MobiDB-lite"/>
    </source>
</evidence>
<dbReference type="VEuPathDB" id="FungiDB:ASPWEDRAFT_171470"/>
<evidence type="ECO:0000313" key="3">
    <source>
        <dbReference type="EMBL" id="OJJ34626.1"/>
    </source>
</evidence>
<accession>A0A1L9RI73</accession>
<name>A0A1L9RI73_ASPWE</name>
<dbReference type="AlphaFoldDB" id="A0A1L9RI73"/>
<dbReference type="GeneID" id="63746639"/>